<evidence type="ECO:0000256" key="2">
    <source>
        <dbReference type="ARBA" id="ARBA00010992"/>
    </source>
</evidence>
<evidence type="ECO:0000256" key="1">
    <source>
        <dbReference type="ARBA" id="ARBA00004141"/>
    </source>
</evidence>
<proteinExistence type="inferred from homology"/>
<dbReference type="Pfam" id="PF00083">
    <property type="entry name" value="Sugar_tr"/>
    <property type="match status" value="2"/>
</dbReference>
<feature type="transmembrane region" description="Helical" evidence="7">
    <location>
        <begin position="398"/>
        <end position="419"/>
    </location>
</feature>
<evidence type="ECO:0000256" key="6">
    <source>
        <dbReference type="ARBA" id="ARBA00023136"/>
    </source>
</evidence>
<feature type="transmembrane region" description="Helical" evidence="7">
    <location>
        <begin position="271"/>
        <end position="292"/>
    </location>
</feature>
<keyword evidence="4 7" id="KW-0812">Transmembrane</keyword>
<dbReference type="InterPro" id="IPR050360">
    <property type="entry name" value="MFS_Sugar_Transporters"/>
</dbReference>
<feature type="transmembrane region" description="Helical" evidence="7">
    <location>
        <begin position="371"/>
        <end position="392"/>
    </location>
</feature>
<dbReference type="InterPro" id="IPR005828">
    <property type="entry name" value="MFS_sugar_transport-like"/>
</dbReference>
<evidence type="ECO:0000259" key="8">
    <source>
        <dbReference type="PROSITE" id="PS50850"/>
    </source>
</evidence>
<feature type="transmembrane region" description="Helical" evidence="7">
    <location>
        <begin position="21"/>
        <end position="43"/>
    </location>
</feature>
<dbReference type="Gene3D" id="1.20.1250.20">
    <property type="entry name" value="MFS general substrate transporter like domains"/>
    <property type="match status" value="2"/>
</dbReference>
<dbReference type="InterPro" id="IPR020846">
    <property type="entry name" value="MFS_dom"/>
</dbReference>
<gene>
    <name evidence="9" type="ORF">AB675_10824</name>
</gene>
<feature type="transmembrane region" description="Helical" evidence="7">
    <location>
        <begin position="63"/>
        <end position="85"/>
    </location>
</feature>
<keyword evidence="9" id="KW-0762">Sugar transport</keyword>
<dbReference type="GO" id="GO:0016020">
    <property type="term" value="C:membrane"/>
    <property type="evidence" value="ECO:0007669"/>
    <property type="project" value="UniProtKB-SubCell"/>
</dbReference>
<dbReference type="Proteomes" id="UP000038010">
    <property type="component" value="Unassembled WGS sequence"/>
</dbReference>
<evidence type="ECO:0000256" key="3">
    <source>
        <dbReference type="ARBA" id="ARBA00022448"/>
    </source>
</evidence>
<keyword evidence="10" id="KW-1185">Reference proteome</keyword>
<evidence type="ECO:0000313" key="10">
    <source>
        <dbReference type="Proteomes" id="UP000038010"/>
    </source>
</evidence>
<feature type="transmembrane region" description="Helical" evidence="7">
    <location>
        <begin position="299"/>
        <end position="318"/>
    </location>
</feature>
<dbReference type="GO" id="GO:0005351">
    <property type="term" value="F:carbohydrate:proton symporter activity"/>
    <property type="evidence" value="ECO:0007669"/>
    <property type="project" value="TreeGrafter"/>
</dbReference>
<dbReference type="RefSeq" id="XP_018000767.1">
    <property type="nucleotide sequence ID" value="XM_018139621.1"/>
</dbReference>
<name>A0A0N1HBK6_9EURO</name>
<accession>A0A0N1HBK6</accession>
<feature type="transmembrane region" description="Helical" evidence="7">
    <location>
        <begin position="233"/>
        <end position="251"/>
    </location>
</feature>
<dbReference type="EMBL" id="LFJN01000011">
    <property type="protein sequence ID" value="KPI40804.1"/>
    <property type="molecule type" value="Genomic_DNA"/>
</dbReference>
<organism evidence="9 10">
    <name type="scientific">Cyphellophora attinorum</name>
    <dbReference type="NCBI Taxonomy" id="1664694"/>
    <lineage>
        <taxon>Eukaryota</taxon>
        <taxon>Fungi</taxon>
        <taxon>Dikarya</taxon>
        <taxon>Ascomycota</taxon>
        <taxon>Pezizomycotina</taxon>
        <taxon>Eurotiomycetes</taxon>
        <taxon>Chaetothyriomycetidae</taxon>
        <taxon>Chaetothyriales</taxon>
        <taxon>Cyphellophoraceae</taxon>
        <taxon>Cyphellophora</taxon>
    </lineage>
</organism>
<dbReference type="PANTHER" id="PTHR48022:SF11">
    <property type="entry name" value="MONOSACCHARIDE TRANSPORTER (HXT8), PUTATIVE (AFU_ORTHOLOGUE AFUA_2G08120)-RELATED"/>
    <property type="match status" value="1"/>
</dbReference>
<dbReference type="PRINTS" id="PR00171">
    <property type="entry name" value="SUGRTRNSPORT"/>
</dbReference>
<dbReference type="VEuPathDB" id="FungiDB:AB675_10824"/>
<reference evidence="9 10" key="1">
    <citation type="submission" date="2015-06" db="EMBL/GenBank/DDBJ databases">
        <title>Draft genome of the ant-associated black yeast Phialophora attae CBS 131958.</title>
        <authorList>
            <person name="Moreno L.F."/>
            <person name="Stielow B.J."/>
            <person name="de Hoog S."/>
            <person name="Vicente V.A."/>
            <person name="Weiss V.A."/>
            <person name="de Vries M."/>
            <person name="Cruz L.M."/>
            <person name="Souza E.M."/>
        </authorList>
    </citation>
    <scope>NUCLEOTIDE SEQUENCE [LARGE SCALE GENOMIC DNA]</scope>
    <source>
        <strain evidence="9 10">CBS 131958</strain>
    </source>
</reference>
<evidence type="ECO:0000256" key="7">
    <source>
        <dbReference type="SAM" id="Phobius"/>
    </source>
</evidence>
<keyword evidence="3" id="KW-0813">Transport</keyword>
<dbReference type="GeneID" id="28731501"/>
<evidence type="ECO:0000256" key="4">
    <source>
        <dbReference type="ARBA" id="ARBA00022692"/>
    </source>
</evidence>
<comment type="similarity">
    <text evidence="2">Belongs to the major facilitator superfamily. Sugar transporter (TC 2.A.1.1) family.</text>
</comment>
<dbReference type="SUPFAM" id="SSF103473">
    <property type="entry name" value="MFS general substrate transporter"/>
    <property type="match status" value="1"/>
</dbReference>
<dbReference type="InterPro" id="IPR036259">
    <property type="entry name" value="MFS_trans_sf"/>
</dbReference>
<feature type="transmembrane region" description="Helical" evidence="7">
    <location>
        <begin position="330"/>
        <end position="350"/>
    </location>
</feature>
<feature type="domain" description="Major facilitator superfamily (MFS) profile" evidence="8">
    <location>
        <begin position="21"/>
        <end position="423"/>
    </location>
</feature>
<dbReference type="PROSITE" id="PS50850">
    <property type="entry name" value="MFS"/>
    <property type="match status" value="1"/>
</dbReference>
<protein>
    <submittedName>
        <fullName evidence="9">Sugar transporter STL1</fullName>
    </submittedName>
</protein>
<dbReference type="AlphaFoldDB" id="A0A0N1HBK6"/>
<feature type="transmembrane region" description="Helical" evidence="7">
    <location>
        <begin position="155"/>
        <end position="177"/>
    </location>
</feature>
<dbReference type="OrthoDB" id="6612291at2759"/>
<evidence type="ECO:0000256" key="5">
    <source>
        <dbReference type="ARBA" id="ARBA00022989"/>
    </source>
</evidence>
<comment type="subcellular location">
    <subcellularLocation>
        <location evidence="1">Membrane</location>
        <topology evidence="1">Multi-pass membrane protein</topology>
    </subcellularLocation>
</comment>
<sequence>MDASKAPHVDRRQFQWYNVAVILYMGIGSLAMGYSASIIGTTLAQTSFLLKFQLTTRSDATTLISLMNSLFQAGAFFGSILINVIGDHYGRKWTIAVANVLLVLSGALMAGSVNIAMFLIFRFVAGMGSWMLLGGIPLWMTEVAPPKNRGALVNIHGACLLLGYTWASWMGVAFYGLQTSGRHEEARKTLAKLHHPDEAEVEFSQIETQLSVDKQLPSSWGSLMTKRSYRKRALFSIGLAIGIQMTGVLVFNNYGSIIYEGLGIKGLNILLYQAGFNTLAFGCGIIGIFLIDLLPRNKLVALGTFLVTSCLVVEAALVHNFPVGPGQNDTALRAAVAMMFCYMAFSQLCLDEVQWVYYPEMFPNHLRGKGVCLGLATIALVNIMWLQVAPLAFKTIGWKFYLCFIIPAYLFAIIAFFFFPNTRGKPLEEIAAMFGDETEVYNGPLQIAERPDHHDPATGKDVEVSHEKIEHAG</sequence>
<dbReference type="InterPro" id="IPR003663">
    <property type="entry name" value="Sugar/inositol_transpt"/>
</dbReference>
<comment type="caution">
    <text evidence="9">The sequence shown here is derived from an EMBL/GenBank/DDBJ whole genome shotgun (WGS) entry which is preliminary data.</text>
</comment>
<keyword evidence="5 7" id="KW-1133">Transmembrane helix</keyword>
<keyword evidence="6 7" id="KW-0472">Membrane</keyword>
<evidence type="ECO:0000313" key="9">
    <source>
        <dbReference type="EMBL" id="KPI40804.1"/>
    </source>
</evidence>
<dbReference type="PANTHER" id="PTHR48022">
    <property type="entry name" value="PLASTIDIC GLUCOSE TRANSPORTER 4"/>
    <property type="match status" value="1"/>
</dbReference>